<dbReference type="FunFam" id="3.40.1770.10:FF:000003">
    <property type="entry name" value="Urocanate hydratase 1"/>
    <property type="match status" value="1"/>
</dbReference>
<dbReference type="Gene3D" id="3.40.1770.10">
    <property type="entry name" value="Urocanase superfamily"/>
    <property type="match status" value="1"/>
</dbReference>
<dbReference type="VEuPathDB" id="HostDB:GeneID_118663471"/>
<dbReference type="EMBL" id="JABWUV010000009">
    <property type="protein sequence ID" value="KAF6331299.1"/>
    <property type="molecule type" value="Genomic_DNA"/>
</dbReference>
<gene>
    <name evidence="3" type="ORF">mMyoMyo1_020232</name>
</gene>
<dbReference type="InterPro" id="IPR036190">
    <property type="entry name" value="Urocanase_sf"/>
</dbReference>
<dbReference type="InterPro" id="IPR023637">
    <property type="entry name" value="Urocanase-like"/>
</dbReference>
<reference evidence="3 4" key="1">
    <citation type="journal article" date="2020" name="Nature">
        <title>Six reference-quality genomes reveal evolution of bat adaptations.</title>
        <authorList>
            <person name="Jebb D."/>
            <person name="Huang Z."/>
            <person name="Pippel M."/>
            <person name="Hughes G.M."/>
            <person name="Lavrichenko K."/>
            <person name="Devanna P."/>
            <person name="Winkler S."/>
            <person name="Jermiin L.S."/>
            <person name="Skirmuntt E.C."/>
            <person name="Katzourakis A."/>
            <person name="Burkitt-Gray L."/>
            <person name="Ray D.A."/>
            <person name="Sullivan K.A.M."/>
            <person name="Roscito J.G."/>
            <person name="Kirilenko B.M."/>
            <person name="Davalos L.M."/>
            <person name="Corthals A.P."/>
            <person name="Power M.L."/>
            <person name="Jones G."/>
            <person name="Ransome R.D."/>
            <person name="Dechmann D.K.N."/>
            <person name="Locatelli A.G."/>
            <person name="Puechmaille S.J."/>
            <person name="Fedrigo O."/>
            <person name="Jarvis E.D."/>
            <person name="Hiller M."/>
            <person name="Vernes S.C."/>
            <person name="Myers E.W."/>
            <person name="Teeling E.C."/>
        </authorList>
    </citation>
    <scope>NUCLEOTIDE SEQUENCE [LARGE SCALE GENOMIC DNA]</scope>
    <source>
        <strain evidence="3">MMyoMyo1</strain>
        <tissue evidence="3">Flight muscle</tissue>
    </source>
</reference>
<name>A0A7J7W1M8_MYOMY</name>
<dbReference type="PROSITE" id="PS01233">
    <property type="entry name" value="UROCANASE"/>
    <property type="match status" value="1"/>
</dbReference>
<evidence type="ECO:0000313" key="4">
    <source>
        <dbReference type="Proteomes" id="UP000527355"/>
    </source>
</evidence>
<keyword evidence="4" id="KW-1185">Reference proteome</keyword>
<feature type="domain" description="Urocanase C-terminal" evidence="2">
    <location>
        <begin position="73"/>
        <end position="279"/>
    </location>
</feature>
<organism evidence="3 4">
    <name type="scientific">Myotis myotis</name>
    <name type="common">Greater mouse-eared bat</name>
    <name type="synonym">Vespertilio myotis</name>
    <dbReference type="NCBI Taxonomy" id="51298"/>
    <lineage>
        <taxon>Eukaryota</taxon>
        <taxon>Metazoa</taxon>
        <taxon>Chordata</taxon>
        <taxon>Craniata</taxon>
        <taxon>Vertebrata</taxon>
        <taxon>Euteleostomi</taxon>
        <taxon>Mammalia</taxon>
        <taxon>Eutheria</taxon>
        <taxon>Laurasiatheria</taxon>
        <taxon>Chiroptera</taxon>
        <taxon>Yangochiroptera</taxon>
        <taxon>Vespertilionidae</taxon>
        <taxon>Myotis</taxon>
    </lineage>
</organism>
<dbReference type="Proteomes" id="UP000527355">
    <property type="component" value="Unassembled WGS sequence"/>
</dbReference>
<dbReference type="GO" id="GO:0006548">
    <property type="term" value="P:L-histidine catabolic process"/>
    <property type="evidence" value="ECO:0007669"/>
    <property type="project" value="TreeGrafter"/>
</dbReference>
<accession>A0A7J7W1M8</accession>
<dbReference type="GO" id="GO:0016153">
    <property type="term" value="F:urocanate hydratase activity"/>
    <property type="evidence" value="ECO:0007669"/>
    <property type="project" value="InterPro"/>
</dbReference>
<dbReference type="AlphaFoldDB" id="A0A7J7W1M8"/>
<dbReference type="Pfam" id="PF17392">
    <property type="entry name" value="Urocanase_C"/>
    <property type="match status" value="1"/>
</dbReference>
<dbReference type="InterPro" id="IPR035085">
    <property type="entry name" value="Urocanase_Rossmann-like"/>
</dbReference>
<evidence type="ECO:0000259" key="1">
    <source>
        <dbReference type="Pfam" id="PF01175"/>
    </source>
</evidence>
<comment type="caution">
    <text evidence="3">The sequence shown here is derived from an EMBL/GenBank/DDBJ whole genome shotgun (WGS) entry which is preliminary data.</text>
</comment>
<evidence type="ECO:0000259" key="2">
    <source>
        <dbReference type="Pfam" id="PF17392"/>
    </source>
</evidence>
<dbReference type="InterPro" id="IPR035401">
    <property type="entry name" value="Urocanase_C"/>
</dbReference>
<dbReference type="Pfam" id="PF01175">
    <property type="entry name" value="Urocanase"/>
    <property type="match status" value="1"/>
</dbReference>
<proteinExistence type="predicted"/>
<sequence>MASDPATFKKLVQESLRRQVSAINRLAKENFFFWDYGNAFLLEAQRAGADVEKKGAERTEFRYPSYVQHIMGDIFSQGFGPFRWVCTSGDPQDLAVTDQLATSVLEKVIAGGVNPAVKLQYMDNIRWIREAAKHRLVVGSQARILYSDQKGRVAIAVAFNQAIAHGKIKAPVVLSRDHHDVSGTDSPFRETSNIYDGSAFCADMAVQNFVGDAFRGATWVALHNGGGVGWGEVMNGGFGLVLDGTQEAEQRAKMMLGWDVSNGVARRCWSGNQKAYEIICETMRENKGLVVTLPHQVADEHMLQQALRP</sequence>
<evidence type="ECO:0000313" key="3">
    <source>
        <dbReference type="EMBL" id="KAF6331299.1"/>
    </source>
</evidence>
<dbReference type="InterPro" id="IPR023636">
    <property type="entry name" value="Urocanase_CS"/>
</dbReference>
<dbReference type="PANTHER" id="PTHR12216:SF3">
    <property type="entry name" value="UROCANATE HYDRATASE"/>
    <property type="match status" value="1"/>
</dbReference>
<dbReference type="PANTHER" id="PTHR12216">
    <property type="entry name" value="UROCANATE HYDRATASE"/>
    <property type="match status" value="1"/>
</dbReference>
<feature type="domain" description="Urocanase Rossmann-like" evidence="1">
    <location>
        <begin position="1"/>
        <end position="70"/>
    </location>
</feature>
<dbReference type="SUPFAM" id="SSF111326">
    <property type="entry name" value="Urocanase"/>
    <property type="match status" value="1"/>
</dbReference>
<protein>
    <submittedName>
        <fullName evidence="3">Urocanate hydratase 1</fullName>
    </submittedName>
</protein>